<name>A0A835V1V1_VANPL</name>
<evidence type="ECO:0000256" key="1">
    <source>
        <dbReference type="SAM" id="MobiDB-lite"/>
    </source>
</evidence>
<accession>A0A835V1V1</accession>
<dbReference type="AlphaFoldDB" id="A0A835V1V1"/>
<comment type="caution">
    <text evidence="2">The sequence shown here is derived from an EMBL/GenBank/DDBJ whole genome shotgun (WGS) entry which is preliminary data.</text>
</comment>
<proteinExistence type="predicted"/>
<evidence type="ECO:0000313" key="2">
    <source>
        <dbReference type="EMBL" id="KAG0480026.1"/>
    </source>
</evidence>
<organism evidence="2 3">
    <name type="scientific">Vanilla planifolia</name>
    <name type="common">Vanilla</name>
    <dbReference type="NCBI Taxonomy" id="51239"/>
    <lineage>
        <taxon>Eukaryota</taxon>
        <taxon>Viridiplantae</taxon>
        <taxon>Streptophyta</taxon>
        <taxon>Embryophyta</taxon>
        <taxon>Tracheophyta</taxon>
        <taxon>Spermatophyta</taxon>
        <taxon>Magnoliopsida</taxon>
        <taxon>Liliopsida</taxon>
        <taxon>Asparagales</taxon>
        <taxon>Orchidaceae</taxon>
        <taxon>Vanilloideae</taxon>
        <taxon>Vanilleae</taxon>
        <taxon>Vanilla</taxon>
    </lineage>
</organism>
<gene>
    <name evidence="2" type="ORF">HPP92_010884</name>
</gene>
<sequence>MAGWVTVVDFVKNGSEGEQIYCIVNSALKEQVKKRKALSPKAYQIENGGSGPRSRSCSRIFSCGHQSRVAHRIASVSEAMEAVVLDHHRPMHHIFPSADDPACLAGRRTSSSARRRS</sequence>
<reference evidence="2 3" key="1">
    <citation type="journal article" date="2020" name="Nat. Food">
        <title>A phased Vanilla planifolia genome enables genetic improvement of flavour and production.</title>
        <authorList>
            <person name="Hasing T."/>
            <person name="Tang H."/>
            <person name="Brym M."/>
            <person name="Khazi F."/>
            <person name="Huang T."/>
            <person name="Chambers A.H."/>
        </authorList>
    </citation>
    <scope>NUCLEOTIDE SEQUENCE [LARGE SCALE GENOMIC DNA]</scope>
    <source>
        <tissue evidence="2">Leaf</tissue>
    </source>
</reference>
<feature type="region of interest" description="Disordered" evidence="1">
    <location>
        <begin position="96"/>
        <end position="117"/>
    </location>
</feature>
<dbReference type="OrthoDB" id="646981at2759"/>
<keyword evidence="3" id="KW-1185">Reference proteome</keyword>
<protein>
    <submittedName>
        <fullName evidence="2">Uncharacterized protein</fullName>
    </submittedName>
</protein>
<feature type="compositionally biased region" description="Low complexity" evidence="1">
    <location>
        <begin position="107"/>
        <end position="117"/>
    </location>
</feature>
<evidence type="ECO:0000313" key="3">
    <source>
        <dbReference type="Proteomes" id="UP000636800"/>
    </source>
</evidence>
<dbReference type="EMBL" id="JADCNL010000005">
    <property type="protein sequence ID" value="KAG0480026.1"/>
    <property type="molecule type" value="Genomic_DNA"/>
</dbReference>
<dbReference type="Proteomes" id="UP000636800">
    <property type="component" value="Chromosome 5"/>
</dbReference>